<organism evidence="1 2">
    <name type="scientific">Monilinia fructigena</name>
    <dbReference type="NCBI Taxonomy" id="38457"/>
    <lineage>
        <taxon>Eukaryota</taxon>
        <taxon>Fungi</taxon>
        <taxon>Dikarya</taxon>
        <taxon>Ascomycota</taxon>
        <taxon>Pezizomycotina</taxon>
        <taxon>Leotiomycetes</taxon>
        <taxon>Helotiales</taxon>
        <taxon>Sclerotiniaceae</taxon>
        <taxon>Monilinia</taxon>
    </lineage>
</organism>
<name>A0A395J7D8_9HELO</name>
<evidence type="ECO:0000313" key="2">
    <source>
        <dbReference type="Proteomes" id="UP000249056"/>
    </source>
</evidence>
<gene>
    <name evidence="1" type="ORF">DID88_008318</name>
</gene>
<dbReference type="EMBL" id="QKRW01000003">
    <property type="protein sequence ID" value="RAL67563.1"/>
    <property type="molecule type" value="Genomic_DNA"/>
</dbReference>
<dbReference type="AlphaFoldDB" id="A0A395J7D8"/>
<keyword evidence="2" id="KW-1185">Reference proteome</keyword>
<dbReference type="OrthoDB" id="4777915at2759"/>
<comment type="caution">
    <text evidence="1">The sequence shown here is derived from an EMBL/GenBank/DDBJ whole genome shotgun (WGS) entry which is preliminary data.</text>
</comment>
<evidence type="ECO:0000313" key="1">
    <source>
        <dbReference type="EMBL" id="RAL67563.1"/>
    </source>
</evidence>
<reference evidence="1 2" key="1">
    <citation type="submission" date="2018-06" db="EMBL/GenBank/DDBJ databases">
        <title>Genome Sequence of the Brown Rot Fungal Pathogen Monilinia fructigena.</title>
        <authorList>
            <person name="Landi L."/>
            <person name="De Miccolis Angelini R.M."/>
            <person name="Pollastro S."/>
            <person name="Abate D."/>
            <person name="Faretra F."/>
            <person name="Romanazzi G."/>
        </authorList>
    </citation>
    <scope>NUCLEOTIDE SEQUENCE [LARGE SCALE GENOMIC DNA]</scope>
    <source>
        <strain evidence="1 2">Mfrg269</strain>
    </source>
</reference>
<protein>
    <submittedName>
        <fullName evidence="1">Uncharacterized protein</fullName>
    </submittedName>
</protein>
<dbReference type="Proteomes" id="UP000249056">
    <property type="component" value="Unassembled WGS sequence"/>
</dbReference>
<proteinExistence type="predicted"/>
<sequence>METANINAATSLSRAKLIDKTISDQRSSQSHRCRSSAFERSILEATTKDEILWISDGFIDLDEEAGDEFFAARVPAYLPNEEKASEVGIDEFWRREKAARNDRISDTVRAALPYAPECIKRLSEILNILPSIETTIAESQYDKLCCQLYDGEETVSTSVIGVTKGDAPWDSPYTAEETLAICSNGTLGIATMTCAYNLTSIDLDLLEDPAGDETEYLWPVSSPRGDYSGPPADYAIVNYANSQQRTIFTSATYPNGNHGQDLQTHGGYLHVYALSSTHCTDATIINNAPLTGRNAVMVNAEHIIERQK</sequence>
<accession>A0A395J7D8</accession>